<dbReference type="PROSITE" id="PS51273">
    <property type="entry name" value="GATASE_TYPE_1"/>
    <property type="match status" value="1"/>
</dbReference>
<dbReference type="CDD" id="cd01741">
    <property type="entry name" value="GATase1_1"/>
    <property type="match status" value="1"/>
</dbReference>
<evidence type="ECO:0000313" key="2">
    <source>
        <dbReference type="EMBL" id="MBT2162810.1"/>
    </source>
</evidence>
<dbReference type="EMBL" id="JACATN010000005">
    <property type="protein sequence ID" value="MBT2162810.1"/>
    <property type="molecule type" value="Genomic_DNA"/>
</dbReference>
<evidence type="ECO:0000259" key="1">
    <source>
        <dbReference type="Pfam" id="PF00117"/>
    </source>
</evidence>
<keyword evidence="3" id="KW-1185">Reference proteome</keyword>
<dbReference type="InterPro" id="IPR029062">
    <property type="entry name" value="Class_I_gatase-like"/>
</dbReference>
<organism evidence="2 3">
    <name type="scientific">Zobellia barbeyronii</name>
    <dbReference type="NCBI Taxonomy" id="2748009"/>
    <lineage>
        <taxon>Bacteria</taxon>
        <taxon>Pseudomonadati</taxon>
        <taxon>Bacteroidota</taxon>
        <taxon>Flavobacteriia</taxon>
        <taxon>Flavobacteriales</taxon>
        <taxon>Flavobacteriaceae</taxon>
        <taxon>Zobellia</taxon>
    </lineage>
</organism>
<dbReference type="PANTHER" id="PTHR42695">
    <property type="entry name" value="GLUTAMINE AMIDOTRANSFERASE YLR126C-RELATED"/>
    <property type="match status" value="1"/>
</dbReference>
<keyword evidence="2" id="KW-0315">Glutamine amidotransferase</keyword>
<dbReference type="SUPFAM" id="SSF52317">
    <property type="entry name" value="Class I glutamine amidotransferase-like"/>
    <property type="match status" value="1"/>
</dbReference>
<comment type="caution">
    <text evidence="2">The sequence shown here is derived from an EMBL/GenBank/DDBJ whole genome shotgun (WGS) entry which is preliminary data.</text>
</comment>
<dbReference type="Pfam" id="PF00117">
    <property type="entry name" value="GATase"/>
    <property type="match status" value="1"/>
</dbReference>
<name>A0ABS5WHF1_9FLAO</name>
<accession>A0ABS5WHF1</accession>
<sequence length="236" mass="26440">MILILKTGTTYKSIKSQYGDFEDWIIGKMSLKEGEYLIHKTENFQTLPPNNNYTGIVITGSHSMVTDIEPLENRMCSWLVNAHDNGIPILGICYGHQLLSFIFGGTVSYNGMGIVIGSENTLLTAEGKKDKLLGELPSNFKVYKAHKQSVYHLPKSAEILSVNESGVIDAFRFNESTWGVQFHPEFDQNITKAYINELPEELASEGRDVLKLSNEVVDVAYGSKLLKRFKQITENA</sequence>
<dbReference type="InterPro" id="IPR044992">
    <property type="entry name" value="ChyE-like"/>
</dbReference>
<dbReference type="NCBIfam" id="NF006562">
    <property type="entry name" value="PRK09065.1"/>
    <property type="match status" value="1"/>
</dbReference>
<dbReference type="PANTHER" id="PTHR42695:SF5">
    <property type="entry name" value="GLUTAMINE AMIDOTRANSFERASE YLR126C-RELATED"/>
    <property type="match status" value="1"/>
</dbReference>
<reference evidence="3" key="1">
    <citation type="submission" date="2023-07" db="EMBL/GenBank/DDBJ databases">
        <title>Zobellia barbeyronii sp. nov., a new marine flavobacterium, isolated from green and red algae.</title>
        <authorList>
            <person name="Nedashkovskaya O.I."/>
            <person name="Otstavnykh N."/>
            <person name="Zhukova N."/>
            <person name="Guzev K."/>
            <person name="Chausova V."/>
            <person name="Tekutyeva L."/>
            <person name="Mikhailov V."/>
            <person name="Isaeva M."/>
        </authorList>
    </citation>
    <scope>NUCLEOTIDE SEQUENCE [LARGE SCALE GENOMIC DNA]</scope>
    <source>
        <strain evidence="3">KMM 6746</strain>
    </source>
</reference>
<dbReference type="Gene3D" id="3.40.50.880">
    <property type="match status" value="1"/>
</dbReference>
<proteinExistence type="predicted"/>
<dbReference type="RefSeq" id="WP_214612807.1">
    <property type="nucleotide sequence ID" value="NZ_JACATN010000005.1"/>
</dbReference>
<gene>
    <name evidence="2" type="ORF">HW347_16200</name>
</gene>
<protein>
    <submittedName>
        <fullName evidence="2">Glutamine amidotransferase</fullName>
    </submittedName>
</protein>
<dbReference type="InterPro" id="IPR017926">
    <property type="entry name" value="GATASE"/>
</dbReference>
<dbReference type="Proteomes" id="UP000740413">
    <property type="component" value="Unassembled WGS sequence"/>
</dbReference>
<evidence type="ECO:0000313" key="3">
    <source>
        <dbReference type="Proteomes" id="UP000740413"/>
    </source>
</evidence>
<feature type="domain" description="Glutamine amidotransferase" evidence="1">
    <location>
        <begin position="45"/>
        <end position="191"/>
    </location>
</feature>